<evidence type="ECO:0000313" key="3">
    <source>
        <dbReference type="EMBL" id="KAI2650371.1"/>
    </source>
</evidence>
<comment type="similarity">
    <text evidence="1">Belongs to the protein kinase superfamily.</text>
</comment>
<evidence type="ECO:0000256" key="2">
    <source>
        <dbReference type="SAM" id="MobiDB-lite"/>
    </source>
</evidence>
<accession>A0ABQ8LJI4</accession>
<keyword evidence="4" id="KW-1185">Reference proteome</keyword>
<comment type="caution">
    <text evidence="3">The sequence shown here is derived from an EMBL/GenBank/DDBJ whole genome shotgun (WGS) entry which is preliminary data.</text>
</comment>
<dbReference type="GO" id="GO:0016301">
    <property type="term" value="F:kinase activity"/>
    <property type="evidence" value="ECO:0007669"/>
    <property type="project" value="UniProtKB-KW"/>
</dbReference>
<dbReference type="Proteomes" id="UP000830375">
    <property type="component" value="Unassembled WGS sequence"/>
</dbReference>
<feature type="compositionally biased region" description="Polar residues" evidence="2">
    <location>
        <begin position="285"/>
        <end position="305"/>
    </location>
</feature>
<dbReference type="PANTHER" id="PTHR22972">
    <property type="entry name" value="SERINE/THREONINE PROTEIN KINASE"/>
    <property type="match status" value="1"/>
</dbReference>
<evidence type="ECO:0000313" key="4">
    <source>
        <dbReference type="Proteomes" id="UP000830375"/>
    </source>
</evidence>
<protein>
    <submittedName>
        <fullName evidence="3">Inactive tyrosine-protein kinase PRAG1</fullName>
    </submittedName>
</protein>
<dbReference type="EMBL" id="JACTAM010000022">
    <property type="protein sequence ID" value="KAI2650371.1"/>
    <property type="molecule type" value="Genomic_DNA"/>
</dbReference>
<name>A0ABQ8LJI4_LABRO</name>
<keyword evidence="3" id="KW-0418">Kinase</keyword>
<feature type="region of interest" description="Disordered" evidence="2">
    <location>
        <begin position="285"/>
        <end position="311"/>
    </location>
</feature>
<sequence length="616" mass="70263">MEEGEPYSPTLSLSHAKLRCIKEQTALSWEHQEGHRHLLCPSNSAGSIRDLELKVGDLLLSGPQTPVSPFTEVFTPTYCNAVHCPIHHRYENHQVRFFSEETPPPVPKKSLKRTQSLPVETVDPPYDDHTRTCNYENPLYMITPFHNTLALQEEEVHVEEYQGLPLHNVTFDTPDEQLQSVFRSFQSHEQVSMGIQECYLQFLKSMLQNIESSIYLNNQEMEMAKTCQPNDFILCEQQWTDAFYLVRCSKVPGRLFSAKVHRGDSVSDCTISMPHPNTEQGLVHFPQSTAPNQTSTSEHAQTTPEPSHVDTSEVVQQQTVADLLEKGVSVTVVRDFPLGTLEDFVEEGQSLHTTLPEVYERRLCLLALQLVLGLQQLGRFKVIHKELKPQSMTLVWPSIMRKVEDSRDYPSEMKKGSMNTDTCVGTPVIIVSEEQTDNERTKSEVCQTLWEKLGTPRLVLESHSEKEVLQEPTSQEFQFGTLLRYCLHLSDTCSSVWKVPHDTPYTPGLLWLVTQLTSEKPALSLADVVGVLQALLWGPRQGLFQQNQMENSVLSNWLLLKRSLLVLKLAEKGLFQDQPGLDWEDYLCLQYLSLTDPETMRSITERMRLQDFVRPA</sequence>
<dbReference type="PANTHER" id="PTHR22972:SF5">
    <property type="entry name" value="INACTIVE TYROSINE-PROTEIN KINASE PEAK1"/>
    <property type="match status" value="1"/>
</dbReference>
<dbReference type="InterPro" id="IPR051511">
    <property type="entry name" value="MitoQC_Scaffold_Kinases"/>
</dbReference>
<proteinExistence type="inferred from homology"/>
<organism evidence="3 4">
    <name type="scientific">Labeo rohita</name>
    <name type="common">Indian major carp</name>
    <name type="synonym">Cyprinus rohita</name>
    <dbReference type="NCBI Taxonomy" id="84645"/>
    <lineage>
        <taxon>Eukaryota</taxon>
        <taxon>Metazoa</taxon>
        <taxon>Chordata</taxon>
        <taxon>Craniata</taxon>
        <taxon>Vertebrata</taxon>
        <taxon>Euteleostomi</taxon>
        <taxon>Actinopterygii</taxon>
        <taxon>Neopterygii</taxon>
        <taxon>Teleostei</taxon>
        <taxon>Ostariophysi</taxon>
        <taxon>Cypriniformes</taxon>
        <taxon>Cyprinidae</taxon>
        <taxon>Labeoninae</taxon>
        <taxon>Labeonini</taxon>
        <taxon>Labeo</taxon>
    </lineage>
</organism>
<reference evidence="3 4" key="1">
    <citation type="submission" date="2022-01" db="EMBL/GenBank/DDBJ databases">
        <title>A high-quality chromosome-level genome assembly of rohu carp, Labeo rohita.</title>
        <authorList>
            <person name="Arick M.A. II"/>
            <person name="Hsu C.-Y."/>
            <person name="Magbanua Z."/>
            <person name="Pechanova O."/>
            <person name="Grover C."/>
            <person name="Miller E."/>
            <person name="Thrash A."/>
            <person name="Ezzel L."/>
            <person name="Alam S."/>
            <person name="Benzie J."/>
            <person name="Hamilton M."/>
            <person name="Karsi A."/>
            <person name="Lawrence M.L."/>
            <person name="Peterson D.G."/>
        </authorList>
    </citation>
    <scope>NUCLEOTIDE SEQUENCE [LARGE SCALE GENOMIC DNA]</scope>
    <source>
        <strain evidence="4">BAU-BD-2019</strain>
        <tissue evidence="3">Blood</tissue>
    </source>
</reference>
<keyword evidence="3" id="KW-0808">Transferase</keyword>
<evidence type="ECO:0000256" key="1">
    <source>
        <dbReference type="ARBA" id="ARBA00038349"/>
    </source>
</evidence>
<gene>
    <name evidence="3" type="ORF">H4Q32_000345</name>
</gene>